<dbReference type="GO" id="GO:0080030">
    <property type="term" value="F:methyl indole-3-acetate esterase activity"/>
    <property type="evidence" value="ECO:0007669"/>
    <property type="project" value="TreeGrafter"/>
</dbReference>
<organism evidence="4 5">
    <name type="scientific">Dillenia turbinata</name>
    <dbReference type="NCBI Taxonomy" id="194707"/>
    <lineage>
        <taxon>Eukaryota</taxon>
        <taxon>Viridiplantae</taxon>
        <taxon>Streptophyta</taxon>
        <taxon>Embryophyta</taxon>
        <taxon>Tracheophyta</taxon>
        <taxon>Spermatophyta</taxon>
        <taxon>Magnoliopsida</taxon>
        <taxon>eudicotyledons</taxon>
        <taxon>Gunneridae</taxon>
        <taxon>Pentapetalae</taxon>
        <taxon>Dilleniales</taxon>
        <taxon>Dilleniaceae</taxon>
        <taxon>Dillenia</taxon>
    </lineage>
</organism>
<feature type="domain" description="AB hydrolase-1" evidence="2">
    <location>
        <begin position="9"/>
        <end position="135"/>
    </location>
</feature>
<evidence type="ECO:0000313" key="5">
    <source>
        <dbReference type="Proteomes" id="UP001370490"/>
    </source>
</evidence>
<dbReference type="GO" id="GO:0080031">
    <property type="term" value="F:methyl salicylate esterase activity"/>
    <property type="evidence" value="ECO:0007669"/>
    <property type="project" value="TreeGrafter"/>
</dbReference>
<feature type="domain" description="AB hydrolase-1" evidence="3">
    <location>
        <begin position="154"/>
        <end position="393"/>
    </location>
</feature>
<dbReference type="InterPro" id="IPR045889">
    <property type="entry name" value="MES/HNL"/>
</dbReference>
<dbReference type="SUPFAM" id="SSF53474">
    <property type="entry name" value="alpha/beta-Hydrolases"/>
    <property type="match status" value="2"/>
</dbReference>
<dbReference type="PANTHER" id="PTHR10992:SF1083">
    <property type="entry name" value="METHYLESTERASE 1"/>
    <property type="match status" value="1"/>
</dbReference>
<evidence type="ECO:0000313" key="4">
    <source>
        <dbReference type="EMBL" id="KAK6922990.1"/>
    </source>
</evidence>
<dbReference type="GO" id="GO:0009696">
    <property type="term" value="P:salicylic acid metabolic process"/>
    <property type="evidence" value="ECO:0007669"/>
    <property type="project" value="TreeGrafter"/>
</dbReference>
<dbReference type="GO" id="GO:0080032">
    <property type="term" value="F:methyl jasmonate esterase activity"/>
    <property type="evidence" value="ECO:0007669"/>
    <property type="project" value="TreeGrafter"/>
</dbReference>
<accession>A0AAN8UVW5</accession>
<gene>
    <name evidence="4" type="ORF">RJ641_011294</name>
</gene>
<dbReference type="Proteomes" id="UP001370490">
    <property type="component" value="Unassembled WGS sequence"/>
</dbReference>
<keyword evidence="1 4" id="KW-0378">Hydrolase</keyword>
<evidence type="ECO:0000256" key="1">
    <source>
        <dbReference type="ARBA" id="ARBA00022801"/>
    </source>
</evidence>
<evidence type="ECO:0000259" key="3">
    <source>
        <dbReference type="Pfam" id="PF12697"/>
    </source>
</evidence>
<dbReference type="Gene3D" id="3.40.50.1820">
    <property type="entry name" value="alpha/beta hydrolase"/>
    <property type="match status" value="2"/>
</dbReference>
<keyword evidence="5" id="KW-1185">Reference proteome</keyword>
<dbReference type="AlphaFoldDB" id="A0AAN8UVW5"/>
<comment type="caution">
    <text evidence="4">The sequence shown here is derived from an EMBL/GenBank/DDBJ whole genome shotgun (WGS) entry which is preliminary data.</text>
</comment>
<reference evidence="4 5" key="1">
    <citation type="submission" date="2023-12" db="EMBL/GenBank/DDBJ databases">
        <title>A high-quality genome assembly for Dillenia turbinata (Dilleniales).</title>
        <authorList>
            <person name="Chanderbali A."/>
        </authorList>
    </citation>
    <scope>NUCLEOTIDE SEQUENCE [LARGE SCALE GENOMIC DNA]</scope>
    <source>
        <strain evidence="4">LSX21</strain>
        <tissue evidence="4">Leaf</tissue>
    </source>
</reference>
<dbReference type="InterPro" id="IPR029058">
    <property type="entry name" value="AB_hydrolase_fold"/>
</dbReference>
<dbReference type="FunFam" id="3.40.50.1820:FF:000051">
    <property type="entry name" value="(S)-hydroxynitrile lyase"/>
    <property type="match status" value="1"/>
</dbReference>
<name>A0AAN8UVW5_9MAGN</name>
<dbReference type="Pfam" id="PF12697">
    <property type="entry name" value="Abhydrolase_6"/>
    <property type="match status" value="1"/>
</dbReference>
<dbReference type="PANTHER" id="PTHR10992">
    <property type="entry name" value="METHYLESTERASE FAMILY MEMBER"/>
    <property type="match status" value="1"/>
</dbReference>
<protein>
    <submittedName>
        <fullName evidence="4">Alpha/beta hydrolase fold-1</fullName>
    </submittedName>
</protein>
<proteinExistence type="predicted"/>
<sequence length="394" mass="43381">MEPMLGKAHFVLVHGSCHGAWSWYKLKPRLEAAGHPVMAVDLLASGVNLKAIEEVRTCDEYSKPLMEIVEHFPSKEKLVLVGHSSGGLSLALAMEKFPEKISVAVFLTAFMPDTVHRPSYVLEQETYSQLHIMPSEIDISIGALLTDLIKPHHFVLVHGLGHGAWCWYKIIALLESSGHHVTAIDLGASGTDPRAIQEIHTFARCNEPLTNIMASIPADEKVILVGHSLGGMILAFAMQQFTDKILVAVFLTALLPDTVHSPAYVMEQHIAMGHGPASFLDSQFIPYGDLLEMNTAILFDPKFLKTYLYNESPVEDYTPATTLVRPGNPFTADLAKAPHFTNGGFRSVPRVFIVCTKDKSIPEPFQLFMINNTGVNHVLQIDGADHMAMLSKPQ</sequence>
<dbReference type="Pfam" id="PF00561">
    <property type="entry name" value="Abhydrolase_1"/>
    <property type="match status" value="1"/>
</dbReference>
<dbReference type="InterPro" id="IPR000073">
    <property type="entry name" value="AB_hydrolase_1"/>
</dbReference>
<dbReference type="EMBL" id="JBAMMX010000018">
    <property type="protein sequence ID" value="KAK6922990.1"/>
    <property type="molecule type" value="Genomic_DNA"/>
</dbReference>
<evidence type="ECO:0000259" key="2">
    <source>
        <dbReference type="Pfam" id="PF00561"/>
    </source>
</evidence>
<dbReference type="GO" id="GO:0009694">
    <property type="term" value="P:jasmonic acid metabolic process"/>
    <property type="evidence" value="ECO:0007669"/>
    <property type="project" value="TreeGrafter"/>
</dbReference>